<dbReference type="GO" id="GO:0019379">
    <property type="term" value="P:sulfate assimilation, phosphoadenylyl sulfate reduction by phosphoadenylyl-sulfate reductase (thioredoxin)"/>
    <property type="evidence" value="ECO:0007669"/>
    <property type="project" value="TreeGrafter"/>
</dbReference>
<dbReference type="InterPro" id="IPR027417">
    <property type="entry name" value="P-loop_NTPase"/>
</dbReference>
<comment type="caution">
    <text evidence="3">The sequence shown here is derived from an EMBL/GenBank/DDBJ whole genome shotgun (WGS) entry which is preliminary data.</text>
</comment>
<dbReference type="SUPFAM" id="SSF52540">
    <property type="entry name" value="P-loop containing nucleoside triphosphate hydrolases"/>
    <property type="match status" value="1"/>
</dbReference>
<dbReference type="GO" id="GO:0004020">
    <property type="term" value="F:adenylylsulfate kinase activity"/>
    <property type="evidence" value="ECO:0007669"/>
    <property type="project" value="UniProtKB-EC"/>
</dbReference>
<gene>
    <name evidence="3" type="ORF">DLK05_03065</name>
</gene>
<dbReference type="GO" id="GO:0010134">
    <property type="term" value="P:sulfate assimilation via adenylyl sulfate reduction"/>
    <property type="evidence" value="ECO:0007669"/>
    <property type="project" value="TreeGrafter"/>
</dbReference>
<evidence type="ECO:0000256" key="1">
    <source>
        <dbReference type="ARBA" id="ARBA00022679"/>
    </source>
</evidence>
<dbReference type="RefSeq" id="WP_127342504.1">
    <property type="nucleotide sequence ID" value="NZ_RJJX01000002.1"/>
</dbReference>
<sequence>MKFETTKIEIRDLAKEIIGDSDFLEVYVHAPYNICEERDVKGLYKKAREGQIKNFTGLDAPFEAPVQPFLEIKTSEMTPEESIQSVVK</sequence>
<evidence type="ECO:0000313" key="3">
    <source>
        <dbReference type="EMBL" id="RUT79683.1"/>
    </source>
</evidence>
<accession>A0A434AYN2</accession>
<protein>
    <submittedName>
        <fullName evidence="3">Adenylyl-sulfate kinase</fullName>
        <ecNumber evidence="3">2.7.1.25</ecNumber>
    </submittedName>
</protein>
<dbReference type="PANTHER" id="PTHR42700:SF1">
    <property type="entry name" value="SULFATE ADENYLYLTRANSFERASE"/>
    <property type="match status" value="1"/>
</dbReference>
<evidence type="ECO:0000259" key="2">
    <source>
        <dbReference type="Pfam" id="PF01583"/>
    </source>
</evidence>
<keyword evidence="4" id="KW-1185">Reference proteome</keyword>
<dbReference type="GO" id="GO:0005737">
    <property type="term" value="C:cytoplasm"/>
    <property type="evidence" value="ECO:0007669"/>
    <property type="project" value="TreeGrafter"/>
</dbReference>
<dbReference type="Pfam" id="PF01583">
    <property type="entry name" value="APS_kinase"/>
    <property type="match status" value="1"/>
</dbReference>
<dbReference type="EMBL" id="RJJX01000002">
    <property type="protein sequence ID" value="RUT79683.1"/>
    <property type="molecule type" value="Genomic_DNA"/>
</dbReference>
<feature type="domain" description="APS kinase" evidence="2">
    <location>
        <begin position="9"/>
        <end position="72"/>
    </location>
</feature>
<dbReference type="Gene3D" id="3.40.50.300">
    <property type="entry name" value="P-loop containing nucleotide triphosphate hydrolases"/>
    <property type="match status" value="1"/>
</dbReference>
<reference evidence="3 4" key="1">
    <citation type="submission" date="2018-11" db="EMBL/GenBank/DDBJ databases">
        <title>Parancylomarina longa gen. nov., sp. nov., isolated from sediments of southern Okinawa.</title>
        <authorList>
            <person name="Fu T."/>
        </authorList>
    </citation>
    <scope>NUCLEOTIDE SEQUENCE [LARGE SCALE GENOMIC DNA]</scope>
    <source>
        <strain evidence="3 4">T3-2 S1-C</strain>
    </source>
</reference>
<organism evidence="3 4">
    <name type="scientific">Ancylomarina longa</name>
    <dbReference type="NCBI Taxonomy" id="2487017"/>
    <lineage>
        <taxon>Bacteria</taxon>
        <taxon>Pseudomonadati</taxon>
        <taxon>Bacteroidota</taxon>
        <taxon>Bacteroidia</taxon>
        <taxon>Marinilabiliales</taxon>
        <taxon>Marinifilaceae</taxon>
        <taxon>Ancylomarina</taxon>
    </lineage>
</organism>
<name>A0A434AYN2_9BACT</name>
<dbReference type="PANTHER" id="PTHR42700">
    <property type="entry name" value="SULFATE ADENYLYLTRANSFERASE"/>
    <property type="match status" value="1"/>
</dbReference>
<keyword evidence="3" id="KW-0418">Kinase</keyword>
<keyword evidence="1 3" id="KW-0808">Transferase</keyword>
<dbReference type="InterPro" id="IPR059117">
    <property type="entry name" value="APS_kinase_dom"/>
</dbReference>
<dbReference type="InterPro" id="IPR050512">
    <property type="entry name" value="Sulf_AdTrans/APS_kinase"/>
</dbReference>
<dbReference type="Proteomes" id="UP000282985">
    <property type="component" value="Unassembled WGS sequence"/>
</dbReference>
<dbReference type="AlphaFoldDB" id="A0A434AYN2"/>
<dbReference type="GO" id="GO:0004781">
    <property type="term" value="F:sulfate adenylyltransferase (ATP) activity"/>
    <property type="evidence" value="ECO:0007669"/>
    <property type="project" value="TreeGrafter"/>
</dbReference>
<evidence type="ECO:0000313" key="4">
    <source>
        <dbReference type="Proteomes" id="UP000282985"/>
    </source>
</evidence>
<dbReference type="OrthoDB" id="9804504at2"/>
<dbReference type="EC" id="2.7.1.25" evidence="3"/>
<proteinExistence type="predicted"/>